<protein>
    <recommendedName>
        <fullName evidence="2">Major facilitator superfamily (MFS) profile domain-containing protein</fullName>
    </recommendedName>
</protein>
<gene>
    <name evidence="3" type="ORF">S01H4_18858</name>
</gene>
<feature type="transmembrane region" description="Helical" evidence="1">
    <location>
        <begin position="130"/>
        <end position="147"/>
    </location>
</feature>
<sequence>MITALGGISLQSIRSLYWIQLIARVLLFVYVYRNLTDIERPSRILKKLDVLKEFGEVFERGTAVKRWLLFQSVSMFTGIMLITFRYPYIYSIKGATPYIIGGVATMMLISEAVFSTVVGRFADKMGRKNSFYILIPLFSLANLLMIYSPTPKWLLLSGFFMGFRMLAGISSGSMTPELVPPECLGRWRGLIDFFSGLACIP</sequence>
<comment type="caution">
    <text evidence="3">The sequence shown here is derived from an EMBL/GenBank/DDBJ whole genome shotgun (WGS) entry which is preliminary data.</text>
</comment>
<organism evidence="3">
    <name type="scientific">marine sediment metagenome</name>
    <dbReference type="NCBI Taxonomy" id="412755"/>
    <lineage>
        <taxon>unclassified sequences</taxon>
        <taxon>metagenomes</taxon>
        <taxon>ecological metagenomes</taxon>
    </lineage>
</organism>
<dbReference type="InterPro" id="IPR036259">
    <property type="entry name" value="MFS_trans_sf"/>
</dbReference>
<dbReference type="InterPro" id="IPR011701">
    <property type="entry name" value="MFS"/>
</dbReference>
<feature type="non-terminal residue" evidence="3">
    <location>
        <position position="201"/>
    </location>
</feature>
<feature type="domain" description="Major facilitator superfamily (MFS) profile" evidence="2">
    <location>
        <begin position="64"/>
        <end position="201"/>
    </location>
</feature>
<name>X0YZZ5_9ZZZZ</name>
<reference evidence="3" key="1">
    <citation type="journal article" date="2014" name="Front. Microbiol.">
        <title>High frequency of phylogenetically diverse reductive dehalogenase-homologous genes in deep subseafloor sedimentary metagenomes.</title>
        <authorList>
            <person name="Kawai M."/>
            <person name="Futagami T."/>
            <person name="Toyoda A."/>
            <person name="Takaki Y."/>
            <person name="Nishi S."/>
            <person name="Hori S."/>
            <person name="Arai W."/>
            <person name="Tsubouchi T."/>
            <person name="Morono Y."/>
            <person name="Uchiyama I."/>
            <person name="Ito T."/>
            <person name="Fujiyama A."/>
            <person name="Inagaki F."/>
            <person name="Takami H."/>
        </authorList>
    </citation>
    <scope>NUCLEOTIDE SEQUENCE</scope>
    <source>
        <strain evidence="3">Expedition CK06-06</strain>
    </source>
</reference>
<evidence type="ECO:0000256" key="1">
    <source>
        <dbReference type="SAM" id="Phobius"/>
    </source>
</evidence>
<evidence type="ECO:0000313" key="3">
    <source>
        <dbReference type="EMBL" id="GAG53833.1"/>
    </source>
</evidence>
<feature type="transmembrane region" description="Helical" evidence="1">
    <location>
        <begin position="67"/>
        <end position="86"/>
    </location>
</feature>
<dbReference type="Gene3D" id="1.20.1250.20">
    <property type="entry name" value="MFS general substrate transporter like domains"/>
    <property type="match status" value="1"/>
</dbReference>
<keyword evidence="1" id="KW-0472">Membrane</keyword>
<dbReference type="EMBL" id="BART01008376">
    <property type="protein sequence ID" value="GAG53833.1"/>
    <property type="molecule type" value="Genomic_DNA"/>
</dbReference>
<dbReference type="Pfam" id="PF07690">
    <property type="entry name" value="MFS_1"/>
    <property type="match status" value="1"/>
</dbReference>
<dbReference type="GO" id="GO:0022857">
    <property type="term" value="F:transmembrane transporter activity"/>
    <property type="evidence" value="ECO:0007669"/>
    <property type="project" value="InterPro"/>
</dbReference>
<keyword evidence="1" id="KW-0812">Transmembrane</keyword>
<evidence type="ECO:0000259" key="2">
    <source>
        <dbReference type="PROSITE" id="PS50850"/>
    </source>
</evidence>
<dbReference type="AlphaFoldDB" id="X0YZZ5"/>
<dbReference type="SUPFAM" id="SSF103473">
    <property type="entry name" value="MFS general substrate transporter"/>
    <property type="match status" value="1"/>
</dbReference>
<proteinExistence type="predicted"/>
<dbReference type="PROSITE" id="PS50850">
    <property type="entry name" value="MFS"/>
    <property type="match status" value="1"/>
</dbReference>
<keyword evidence="1" id="KW-1133">Transmembrane helix</keyword>
<accession>X0YZZ5</accession>
<dbReference type="InterPro" id="IPR020846">
    <property type="entry name" value="MFS_dom"/>
</dbReference>
<feature type="transmembrane region" description="Helical" evidence="1">
    <location>
        <begin position="98"/>
        <end position="118"/>
    </location>
</feature>
<feature type="transmembrane region" description="Helical" evidence="1">
    <location>
        <begin position="15"/>
        <end position="33"/>
    </location>
</feature>